<dbReference type="PROSITE" id="PS00134">
    <property type="entry name" value="TRYPSIN_HIS"/>
    <property type="match status" value="2"/>
</dbReference>
<dbReference type="Gene3D" id="2.40.10.10">
    <property type="entry name" value="Trypsin-like serine proteases"/>
    <property type="match status" value="3"/>
</dbReference>
<evidence type="ECO:0000259" key="7">
    <source>
        <dbReference type="PROSITE" id="PS50240"/>
    </source>
</evidence>
<dbReference type="SUPFAM" id="SSF50494">
    <property type="entry name" value="Trypsin-like serine proteases"/>
    <property type="match status" value="2"/>
</dbReference>
<dbReference type="InterPro" id="IPR018114">
    <property type="entry name" value="TRYPSIN_HIS"/>
</dbReference>
<dbReference type="PROSITE" id="PS50240">
    <property type="entry name" value="TRYPSIN_DOM"/>
    <property type="match status" value="1"/>
</dbReference>
<dbReference type="PRINTS" id="PR00722">
    <property type="entry name" value="CHYMOTRYPSIN"/>
</dbReference>
<dbReference type="InterPro" id="IPR001314">
    <property type="entry name" value="Peptidase_S1A"/>
</dbReference>
<reference evidence="8 9" key="1">
    <citation type="submission" date="2021-06" db="EMBL/GenBank/DDBJ databases">
        <authorList>
            <person name="Palmer J.M."/>
        </authorList>
    </citation>
    <scope>NUCLEOTIDE SEQUENCE [LARGE SCALE GENOMIC DNA]</scope>
    <source>
        <strain evidence="8 9">MEX-2019</strain>
        <tissue evidence="8">Muscle</tissue>
    </source>
</reference>
<evidence type="ECO:0000256" key="5">
    <source>
        <dbReference type="ARBA" id="ARBA00038868"/>
    </source>
</evidence>
<dbReference type="PANTHER" id="PTHR24271">
    <property type="entry name" value="KALLIKREIN-RELATED"/>
    <property type="match status" value="1"/>
</dbReference>
<accession>A0AAV9S3G0</accession>
<protein>
    <recommendedName>
        <fullName evidence="5">trypsin</fullName>
        <ecNumber evidence="5">3.4.21.4</ecNumber>
    </recommendedName>
</protein>
<dbReference type="EMBL" id="JAHHUM010000927">
    <property type="protein sequence ID" value="KAK5615806.1"/>
    <property type="molecule type" value="Genomic_DNA"/>
</dbReference>
<keyword evidence="2" id="KW-0865">Zymogen</keyword>
<keyword evidence="9" id="KW-1185">Reference proteome</keyword>
<dbReference type="AlphaFoldDB" id="A0AAV9S3G0"/>
<dbReference type="InterPro" id="IPR001254">
    <property type="entry name" value="Trypsin_dom"/>
</dbReference>
<feature type="chain" id="PRO_5043485681" description="trypsin" evidence="6">
    <location>
        <begin position="22"/>
        <end position="329"/>
    </location>
</feature>
<sequence length="329" mass="36478">MIHTGAIIYVLLLVSLAGASASSIVGGKVSKPHSRPYMASLQYQGKHSCGGILVRKDWVLTAAHCKSQGEMTVVLGAHDLSKVEKSQQRIKVANFFPHQNYTGKSDFDIMLLKLKNDATKNKYVKPFDLPKKDKKIRGKRCLVVGWGKTGPSDPTSNVLKEGKEKILSITESSVFYIFLPVVLTGASESGIFGGKISKPHSRPYMASLQYRGAHICGGILIQEDFVLTAAHCKPDQLRVILGAHDLNKEEKSQQRIKVAEYHRHRNYNGNVTYDIMLLKGDSGGPLICKNKLQGITAFTAADQCDNPQYPHVFTKVSFFLPWIKNIMHK</sequence>
<dbReference type="Pfam" id="PF00089">
    <property type="entry name" value="Trypsin"/>
    <property type="match status" value="2"/>
</dbReference>
<feature type="domain" description="Peptidase S1" evidence="7">
    <location>
        <begin position="24"/>
        <end position="328"/>
    </location>
</feature>
<keyword evidence="6" id="KW-0732">Signal</keyword>
<gene>
    <name evidence="8" type="ORF">CRENBAI_021998</name>
</gene>
<evidence type="ECO:0000256" key="2">
    <source>
        <dbReference type="ARBA" id="ARBA00023145"/>
    </source>
</evidence>
<comment type="catalytic activity">
    <reaction evidence="4">
        <text>Preferential cleavage: Arg-|-Xaa, Lys-|-Xaa.</text>
        <dbReference type="EC" id="3.4.21.4"/>
    </reaction>
</comment>
<evidence type="ECO:0000256" key="1">
    <source>
        <dbReference type="ARBA" id="ARBA00004239"/>
    </source>
</evidence>
<evidence type="ECO:0000313" key="8">
    <source>
        <dbReference type="EMBL" id="KAK5615806.1"/>
    </source>
</evidence>
<comment type="caution">
    <text evidence="8">The sequence shown here is derived from an EMBL/GenBank/DDBJ whole genome shotgun (WGS) entry which is preliminary data.</text>
</comment>
<organism evidence="8 9">
    <name type="scientific">Crenichthys baileyi</name>
    <name type="common">White River springfish</name>
    <dbReference type="NCBI Taxonomy" id="28760"/>
    <lineage>
        <taxon>Eukaryota</taxon>
        <taxon>Metazoa</taxon>
        <taxon>Chordata</taxon>
        <taxon>Craniata</taxon>
        <taxon>Vertebrata</taxon>
        <taxon>Euteleostomi</taxon>
        <taxon>Actinopterygii</taxon>
        <taxon>Neopterygii</taxon>
        <taxon>Teleostei</taxon>
        <taxon>Neoteleostei</taxon>
        <taxon>Acanthomorphata</taxon>
        <taxon>Ovalentaria</taxon>
        <taxon>Atherinomorphae</taxon>
        <taxon>Cyprinodontiformes</taxon>
        <taxon>Goodeidae</taxon>
        <taxon>Crenichthys</taxon>
    </lineage>
</organism>
<dbReference type="GO" id="GO:0006508">
    <property type="term" value="P:proteolysis"/>
    <property type="evidence" value="ECO:0007669"/>
    <property type="project" value="InterPro"/>
</dbReference>
<keyword evidence="3" id="KW-1015">Disulfide bond</keyword>
<dbReference type="InterPro" id="IPR043504">
    <property type="entry name" value="Peptidase_S1_PA_chymotrypsin"/>
</dbReference>
<dbReference type="SMART" id="SM00020">
    <property type="entry name" value="Tryp_SPc"/>
    <property type="match status" value="1"/>
</dbReference>
<dbReference type="InterPro" id="IPR009003">
    <property type="entry name" value="Peptidase_S1_PA"/>
</dbReference>
<dbReference type="GO" id="GO:0005576">
    <property type="term" value="C:extracellular region"/>
    <property type="evidence" value="ECO:0007669"/>
    <property type="project" value="UniProtKB-SubCell"/>
</dbReference>
<dbReference type="PANTHER" id="PTHR24271:SF80">
    <property type="entry name" value="GRANZYME 3, TANDEM DUPLICATE 1-RELATED"/>
    <property type="match status" value="1"/>
</dbReference>
<comment type="subcellular location">
    <subcellularLocation>
        <location evidence="1">Secreted</location>
        <location evidence="1">Extracellular space</location>
    </subcellularLocation>
</comment>
<dbReference type="CDD" id="cd00190">
    <property type="entry name" value="Tryp_SPc"/>
    <property type="match status" value="1"/>
</dbReference>
<feature type="signal peptide" evidence="6">
    <location>
        <begin position="1"/>
        <end position="21"/>
    </location>
</feature>
<dbReference type="FunFam" id="2.40.10.10:FF:000005">
    <property type="entry name" value="Serine protease 37"/>
    <property type="match status" value="2"/>
</dbReference>
<evidence type="ECO:0000256" key="3">
    <source>
        <dbReference type="ARBA" id="ARBA00023157"/>
    </source>
</evidence>
<dbReference type="EC" id="3.4.21.4" evidence="5"/>
<dbReference type="GO" id="GO:0004252">
    <property type="term" value="F:serine-type endopeptidase activity"/>
    <property type="evidence" value="ECO:0007669"/>
    <property type="project" value="UniProtKB-EC"/>
</dbReference>
<evidence type="ECO:0000313" key="9">
    <source>
        <dbReference type="Proteomes" id="UP001311232"/>
    </source>
</evidence>
<proteinExistence type="predicted"/>
<evidence type="ECO:0000256" key="4">
    <source>
        <dbReference type="ARBA" id="ARBA00036320"/>
    </source>
</evidence>
<name>A0AAV9S3G0_9TELE</name>
<dbReference type="Proteomes" id="UP001311232">
    <property type="component" value="Unassembled WGS sequence"/>
</dbReference>
<evidence type="ECO:0000256" key="6">
    <source>
        <dbReference type="SAM" id="SignalP"/>
    </source>
</evidence>